<feature type="region of interest" description="Disordered" evidence="1">
    <location>
        <begin position="1"/>
        <end position="25"/>
    </location>
</feature>
<organism evidence="3 4">
    <name type="scientific">Aspergillus fumigatiaffinis</name>
    <dbReference type="NCBI Taxonomy" id="340414"/>
    <lineage>
        <taxon>Eukaryota</taxon>
        <taxon>Fungi</taxon>
        <taxon>Dikarya</taxon>
        <taxon>Ascomycota</taxon>
        <taxon>Pezizomycotina</taxon>
        <taxon>Eurotiomycetes</taxon>
        <taxon>Eurotiomycetidae</taxon>
        <taxon>Eurotiales</taxon>
        <taxon>Aspergillaceae</taxon>
        <taxon>Aspergillus</taxon>
        <taxon>Aspergillus subgen. Fumigati</taxon>
    </lineage>
</organism>
<keyword evidence="4" id="KW-1185">Reference proteome</keyword>
<reference evidence="3" key="2">
    <citation type="submission" date="2020-04" db="EMBL/GenBank/DDBJ databases">
        <authorList>
            <person name="Santos R.A.C."/>
            <person name="Steenwyk J.L."/>
            <person name="Rivero-Menendez O."/>
            <person name="Mead M.E."/>
            <person name="Silva L.P."/>
            <person name="Bastos R.W."/>
            <person name="Alastruey-Izquierdo A."/>
            <person name="Goldman G.H."/>
            <person name="Rokas A."/>
        </authorList>
    </citation>
    <scope>NUCLEOTIDE SEQUENCE</scope>
    <source>
        <strain evidence="3">CNM-CM6805</strain>
    </source>
</reference>
<dbReference type="SUPFAM" id="SSF49503">
    <property type="entry name" value="Cupredoxins"/>
    <property type="match status" value="1"/>
</dbReference>
<evidence type="ECO:0000256" key="2">
    <source>
        <dbReference type="SAM" id="Phobius"/>
    </source>
</evidence>
<dbReference type="OrthoDB" id="2331100at2759"/>
<evidence type="ECO:0000313" key="4">
    <source>
        <dbReference type="Proteomes" id="UP000653565"/>
    </source>
</evidence>
<comment type="caution">
    <text evidence="3">The sequence shown here is derived from an EMBL/GenBank/DDBJ whole genome shotgun (WGS) entry which is preliminary data.</text>
</comment>
<dbReference type="AlphaFoldDB" id="A0A8H4M073"/>
<keyword evidence="2" id="KW-0472">Membrane</keyword>
<feature type="compositionally biased region" description="Low complexity" evidence="1">
    <location>
        <begin position="232"/>
        <end position="248"/>
    </location>
</feature>
<dbReference type="PANTHER" id="PTHR34883">
    <property type="entry name" value="SERINE-RICH PROTEIN, PUTATIVE-RELATED-RELATED"/>
    <property type="match status" value="1"/>
</dbReference>
<feature type="transmembrane region" description="Helical" evidence="2">
    <location>
        <begin position="170"/>
        <end position="193"/>
    </location>
</feature>
<sequence>MTPSSTAPRSTHTVKVGPKENPHQYSPRNIAAAVGDVIVFEFYPRNHSVVKADFMAPCVPAAGEIFYSGQFNTFNVNSHGQLEGEPPTWSLVVNDTEPTFFYCTAVDSCLVNGMVGVINPNETMTWEAQYAQARRYPYMLIPGQSPPAEGTGYSSSGIDTHKKSSFSGGAIAGTVIGGVAFIAILVVLMITLCRKRYKQGPSSQVGRMERTAHWALFGRHGEGKSEQGLAASSSVGGHGTLSSSSGASQPAVSPPLHNVGYWNWEIAMKQPPPQEEIRQPSELEARSVVGGKPGGMYYGWR</sequence>
<evidence type="ECO:0008006" key="5">
    <source>
        <dbReference type="Google" id="ProtNLM"/>
    </source>
</evidence>
<feature type="region of interest" description="Disordered" evidence="1">
    <location>
        <begin position="225"/>
        <end position="252"/>
    </location>
</feature>
<dbReference type="Proteomes" id="UP000653565">
    <property type="component" value="Unassembled WGS sequence"/>
</dbReference>
<dbReference type="PANTHER" id="PTHR34883:SF8">
    <property type="entry name" value="EXTRACELLULAR SERINE-RICH PROTEIN (AFU_ORTHOLOGUE AFUA_6G00670)"/>
    <property type="match status" value="1"/>
</dbReference>
<dbReference type="InterPro" id="IPR008972">
    <property type="entry name" value="Cupredoxin"/>
</dbReference>
<reference evidence="3" key="1">
    <citation type="journal article" date="2020" name="bioRxiv">
        <title>Genomic and phenotypic heterogeneity of clinical isolates of the human pathogens Aspergillus fumigatus, Aspergillus lentulus and Aspergillus fumigatiaffinis.</title>
        <authorList>
            <person name="dos Santos R.A.C."/>
            <person name="Steenwyk J.L."/>
            <person name="Rivero-Menendez O."/>
            <person name="Mead M.E."/>
            <person name="Silva L.P."/>
            <person name="Bastos R.W."/>
            <person name="Alastruey-Izquierdo A."/>
            <person name="Goldman G.H."/>
            <person name="Rokas A."/>
        </authorList>
    </citation>
    <scope>NUCLEOTIDE SEQUENCE</scope>
    <source>
        <strain evidence="3">CNM-CM6805</strain>
    </source>
</reference>
<evidence type="ECO:0000256" key="1">
    <source>
        <dbReference type="SAM" id="MobiDB-lite"/>
    </source>
</evidence>
<dbReference type="InterPro" id="IPR052953">
    <property type="entry name" value="Ser-rich/MCO-related"/>
</dbReference>
<keyword evidence="2" id="KW-0812">Transmembrane</keyword>
<protein>
    <recommendedName>
        <fullName evidence="5">Extracellular serine-rich protein</fullName>
    </recommendedName>
</protein>
<gene>
    <name evidence="3" type="ORF">CNMCM6805_009722</name>
</gene>
<keyword evidence="2" id="KW-1133">Transmembrane helix</keyword>
<dbReference type="CDD" id="cd00920">
    <property type="entry name" value="Cupredoxin"/>
    <property type="match status" value="1"/>
</dbReference>
<name>A0A8H4M073_9EURO</name>
<accession>A0A8H4M073</accession>
<feature type="compositionally biased region" description="Polar residues" evidence="1">
    <location>
        <begin position="1"/>
        <end position="13"/>
    </location>
</feature>
<proteinExistence type="predicted"/>
<evidence type="ECO:0000313" key="3">
    <source>
        <dbReference type="EMBL" id="KAF4232699.1"/>
    </source>
</evidence>
<dbReference type="Gene3D" id="2.60.40.420">
    <property type="entry name" value="Cupredoxins - blue copper proteins"/>
    <property type="match status" value="1"/>
</dbReference>
<dbReference type="EMBL" id="JAAAPX010000087">
    <property type="protein sequence ID" value="KAF4232699.1"/>
    <property type="molecule type" value="Genomic_DNA"/>
</dbReference>